<geneLocation type="plasmid" evidence="2 3">
    <name>pBac41</name>
</geneLocation>
<keyword evidence="2" id="KW-0614">Plasmid</keyword>
<proteinExistence type="predicted"/>
<dbReference type="Proteomes" id="UP000593626">
    <property type="component" value="Chromosome"/>
</dbReference>
<sequence>MNIQTDYTNPTWREFQRLLLTEARMTEDIEVWTNAGYSATARSLKRQRTFVSIRRRIMKVAINEHKKTASGATLTA</sequence>
<gene>
    <name evidence="1" type="ORF">G8O30_09240</name>
    <name evidence="2" type="ORF">G8O30_16025</name>
</gene>
<evidence type="ECO:0000313" key="2">
    <source>
        <dbReference type="EMBL" id="QPC48512.1"/>
    </source>
</evidence>
<dbReference type="EMBL" id="CP049742">
    <property type="protein sequence ID" value="QPC47137.1"/>
    <property type="molecule type" value="Genomic_DNA"/>
</dbReference>
<evidence type="ECO:0000313" key="1">
    <source>
        <dbReference type="EMBL" id="QPC47137.1"/>
    </source>
</evidence>
<dbReference type="RefSeq" id="WP_239671806.1">
    <property type="nucleotide sequence ID" value="NZ_CP049742.1"/>
</dbReference>
<dbReference type="KEGG" id="mcui:G8O30_16025"/>
<keyword evidence="3" id="KW-1185">Reference proteome</keyword>
<dbReference type="EMBL" id="CP049743">
    <property type="protein sequence ID" value="QPC48512.1"/>
    <property type="molecule type" value="Genomic_DNA"/>
</dbReference>
<evidence type="ECO:0000313" key="3">
    <source>
        <dbReference type="Proteomes" id="UP000593626"/>
    </source>
</evidence>
<reference evidence="2 3" key="1">
    <citation type="submission" date="2019-07" db="EMBL/GenBank/DDBJ databases">
        <title>Genome sequence of 2 isolates from Red Sea Mangroves.</title>
        <authorList>
            <person name="Sefrji F."/>
            <person name="Michoud G."/>
            <person name="Merlino G."/>
            <person name="Daffonchio D."/>
        </authorList>
    </citation>
    <scope>NUCLEOTIDE SEQUENCE [LARGE SCALE GENOMIC DNA]</scope>
    <source>
        <strain evidence="2 3">R1DC41</strain>
        <plasmid evidence="2 3">pBac41</plasmid>
    </source>
</reference>
<organism evidence="2 3">
    <name type="scientific">Mangrovibacillus cuniculi</name>
    <dbReference type="NCBI Taxonomy" id="2593652"/>
    <lineage>
        <taxon>Bacteria</taxon>
        <taxon>Bacillati</taxon>
        <taxon>Bacillota</taxon>
        <taxon>Bacilli</taxon>
        <taxon>Bacillales</taxon>
        <taxon>Bacillaceae</taxon>
        <taxon>Mangrovibacillus</taxon>
    </lineage>
</organism>
<dbReference type="KEGG" id="mcui:G8O30_09240"/>
<dbReference type="Proteomes" id="UP000593626">
    <property type="component" value="Plasmid pBac41"/>
</dbReference>
<accession>A0A7S8CEH9</accession>
<protein>
    <submittedName>
        <fullName evidence="2">Uncharacterized protein</fullName>
    </submittedName>
</protein>
<name>A0A7S8CEH9_9BACI</name>
<dbReference type="AlphaFoldDB" id="A0A7S8CEH9"/>